<proteinExistence type="predicted"/>
<organism evidence="2 3">
    <name type="scientific">Trifolium medium</name>
    <dbReference type="NCBI Taxonomy" id="97028"/>
    <lineage>
        <taxon>Eukaryota</taxon>
        <taxon>Viridiplantae</taxon>
        <taxon>Streptophyta</taxon>
        <taxon>Embryophyta</taxon>
        <taxon>Tracheophyta</taxon>
        <taxon>Spermatophyta</taxon>
        <taxon>Magnoliopsida</taxon>
        <taxon>eudicotyledons</taxon>
        <taxon>Gunneridae</taxon>
        <taxon>Pentapetalae</taxon>
        <taxon>rosids</taxon>
        <taxon>fabids</taxon>
        <taxon>Fabales</taxon>
        <taxon>Fabaceae</taxon>
        <taxon>Papilionoideae</taxon>
        <taxon>50 kb inversion clade</taxon>
        <taxon>NPAAA clade</taxon>
        <taxon>Hologalegina</taxon>
        <taxon>IRL clade</taxon>
        <taxon>Trifolieae</taxon>
        <taxon>Trifolium</taxon>
    </lineage>
</organism>
<dbReference type="EMBL" id="LXQA010312901">
    <property type="protein sequence ID" value="MCI43096.1"/>
    <property type="molecule type" value="Genomic_DNA"/>
</dbReference>
<reference evidence="2 3" key="1">
    <citation type="journal article" date="2018" name="Front. Plant Sci.">
        <title>Red Clover (Trifolium pratense) and Zigzag Clover (T. medium) - A Picture of Genomic Similarities and Differences.</title>
        <authorList>
            <person name="Dluhosova J."/>
            <person name="Istvanek J."/>
            <person name="Nedelnik J."/>
            <person name="Repkova J."/>
        </authorList>
    </citation>
    <scope>NUCLEOTIDE SEQUENCE [LARGE SCALE GENOMIC DNA]</scope>
    <source>
        <strain evidence="3">cv. 10/8</strain>
        <tissue evidence="2">Leaf</tissue>
    </source>
</reference>
<protein>
    <submittedName>
        <fullName evidence="2">Uncharacterized protein</fullName>
    </submittedName>
</protein>
<feature type="compositionally biased region" description="Basic and acidic residues" evidence="1">
    <location>
        <begin position="38"/>
        <end position="58"/>
    </location>
</feature>
<dbReference type="Proteomes" id="UP000265520">
    <property type="component" value="Unassembled WGS sequence"/>
</dbReference>
<evidence type="ECO:0000313" key="3">
    <source>
        <dbReference type="Proteomes" id="UP000265520"/>
    </source>
</evidence>
<sequence>MSDEFAYWNLMATKVGFKPIVADGYGDIELNSEFVADISEREGPEGEGVSKKRHDRENGNGSPASKKSRGNISDPREVAVGSTGVVSVRIPPPASP</sequence>
<keyword evidence="3" id="KW-1185">Reference proteome</keyword>
<comment type="caution">
    <text evidence="2">The sequence shown here is derived from an EMBL/GenBank/DDBJ whole genome shotgun (WGS) entry which is preliminary data.</text>
</comment>
<evidence type="ECO:0000256" key="1">
    <source>
        <dbReference type="SAM" id="MobiDB-lite"/>
    </source>
</evidence>
<accession>A0A392S5E2</accession>
<dbReference type="AlphaFoldDB" id="A0A392S5E2"/>
<evidence type="ECO:0000313" key="2">
    <source>
        <dbReference type="EMBL" id="MCI43096.1"/>
    </source>
</evidence>
<name>A0A392S5E2_9FABA</name>
<feature type="non-terminal residue" evidence="2">
    <location>
        <position position="96"/>
    </location>
</feature>
<feature type="region of interest" description="Disordered" evidence="1">
    <location>
        <begin position="37"/>
        <end position="96"/>
    </location>
</feature>